<accession>A0ACC1NQI1</accession>
<reference evidence="1" key="1">
    <citation type="submission" date="2022-08" db="EMBL/GenBank/DDBJ databases">
        <title>Genome Sequence of Lecanicillium fungicola.</title>
        <authorList>
            <person name="Buettner E."/>
        </authorList>
    </citation>
    <scope>NUCLEOTIDE SEQUENCE</scope>
    <source>
        <strain evidence="1">Babe33</strain>
    </source>
</reference>
<sequence>MPKLTISSTVKLNSGYELPRLGFGVFQIPAGTVQKHCETALQYGYRHIDSATEYCNQGPAAQSIASAGVPRNQAFFTTKIPFNHHEPRLSYENAHTLVDVALKDTGLSYLDLVLIHAPYGGPVNRKGAWRALVECVEAGKIRSIGISNYGVHHLNELEAYIQELEAERGKGKGGVISVGQWEIHPWLCRKDVVQWCQERNIAIEAYCPITRGLKLNPKDGGQVKEPLLRALSEKYGKTEAQILLRWSLQSGLVPLVKSEKNDRIKENCEIFDFELDGAEVDELATEEYTWVSWDPTLEPLEN</sequence>
<evidence type="ECO:0000313" key="1">
    <source>
        <dbReference type="EMBL" id="KAJ2981537.1"/>
    </source>
</evidence>
<organism evidence="1 2">
    <name type="scientific">Zarea fungicola</name>
    <dbReference type="NCBI Taxonomy" id="93591"/>
    <lineage>
        <taxon>Eukaryota</taxon>
        <taxon>Fungi</taxon>
        <taxon>Dikarya</taxon>
        <taxon>Ascomycota</taxon>
        <taxon>Pezizomycotina</taxon>
        <taxon>Sordariomycetes</taxon>
        <taxon>Hypocreomycetidae</taxon>
        <taxon>Hypocreales</taxon>
        <taxon>Cordycipitaceae</taxon>
        <taxon>Zarea</taxon>
    </lineage>
</organism>
<protein>
    <submittedName>
        <fullName evidence="1">Uncharacterized protein</fullName>
    </submittedName>
</protein>
<gene>
    <name evidence="1" type="ORF">NQ176_g1964</name>
</gene>
<comment type="caution">
    <text evidence="1">The sequence shown here is derived from an EMBL/GenBank/DDBJ whole genome shotgun (WGS) entry which is preliminary data.</text>
</comment>
<dbReference type="Proteomes" id="UP001143910">
    <property type="component" value="Unassembled WGS sequence"/>
</dbReference>
<name>A0ACC1NQI1_9HYPO</name>
<dbReference type="EMBL" id="JANJQO010000124">
    <property type="protein sequence ID" value="KAJ2981537.1"/>
    <property type="molecule type" value="Genomic_DNA"/>
</dbReference>
<proteinExistence type="predicted"/>
<evidence type="ECO:0000313" key="2">
    <source>
        <dbReference type="Proteomes" id="UP001143910"/>
    </source>
</evidence>
<keyword evidence="2" id="KW-1185">Reference proteome</keyword>